<evidence type="ECO:0000313" key="3">
    <source>
        <dbReference type="Proteomes" id="UP000838756"/>
    </source>
</evidence>
<reference evidence="2" key="1">
    <citation type="submission" date="2022-03" db="EMBL/GenBank/DDBJ databases">
        <authorList>
            <person name="Lindestad O."/>
        </authorList>
    </citation>
    <scope>NUCLEOTIDE SEQUENCE</scope>
</reference>
<dbReference type="EMBL" id="CAKXAJ010003510">
    <property type="protein sequence ID" value="CAH2208417.1"/>
    <property type="molecule type" value="Genomic_DNA"/>
</dbReference>
<name>A0A8S4QGE8_9NEOP</name>
<dbReference type="AlphaFoldDB" id="A0A8S4QGE8"/>
<proteinExistence type="predicted"/>
<keyword evidence="3" id="KW-1185">Reference proteome</keyword>
<dbReference type="Proteomes" id="UP000838756">
    <property type="component" value="Unassembled WGS sequence"/>
</dbReference>
<feature type="region of interest" description="Disordered" evidence="1">
    <location>
        <begin position="1"/>
        <end position="20"/>
    </location>
</feature>
<gene>
    <name evidence="2" type="primary">jg19761</name>
    <name evidence="2" type="ORF">PAEG_LOCUS1033</name>
</gene>
<protein>
    <submittedName>
        <fullName evidence="2">Jg19761 protein</fullName>
    </submittedName>
</protein>
<organism evidence="2 3">
    <name type="scientific">Pararge aegeria aegeria</name>
    <dbReference type="NCBI Taxonomy" id="348720"/>
    <lineage>
        <taxon>Eukaryota</taxon>
        <taxon>Metazoa</taxon>
        <taxon>Ecdysozoa</taxon>
        <taxon>Arthropoda</taxon>
        <taxon>Hexapoda</taxon>
        <taxon>Insecta</taxon>
        <taxon>Pterygota</taxon>
        <taxon>Neoptera</taxon>
        <taxon>Endopterygota</taxon>
        <taxon>Lepidoptera</taxon>
        <taxon>Glossata</taxon>
        <taxon>Ditrysia</taxon>
        <taxon>Papilionoidea</taxon>
        <taxon>Nymphalidae</taxon>
        <taxon>Satyrinae</taxon>
        <taxon>Satyrini</taxon>
        <taxon>Parargina</taxon>
        <taxon>Pararge</taxon>
    </lineage>
</organism>
<evidence type="ECO:0000313" key="2">
    <source>
        <dbReference type="EMBL" id="CAH2208417.1"/>
    </source>
</evidence>
<comment type="caution">
    <text evidence="2">The sequence shown here is derived from an EMBL/GenBank/DDBJ whole genome shotgun (WGS) entry which is preliminary data.</text>
</comment>
<sequence>MSGWAKSWKSPLGLPGNQIKQRRYVEGPGDYYRESPRVETVNAETGRLSARRPVEIKQETASGWMRKAENRV</sequence>
<accession>A0A8S4QGE8</accession>
<evidence type="ECO:0000256" key="1">
    <source>
        <dbReference type="SAM" id="MobiDB-lite"/>
    </source>
</evidence>